<evidence type="ECO:0000313" key="5">
    <source>
        <dbReference type="Proteomes" id="UP000663829"/>
    </source>
</evidence>
<dbReference type="Proteomes" id="UP000677228">
    <property type="component" value="Unassembled WGS sequence"/>
</dbReference>
<dbReference type="EMBL" id="CAJOBC010083842">
    <property type="protein sequence ID" value="CAF4307691.1"/>
    <property type="molecule type" value="Genomic_DNA"/>
</dbReference>
<evidence type="ECO:0000313" key="2">
    <source>
        <dbReference type="EMBL" id="CAF1427881.1"/>
    </source>
</evidence>
<sequence length="69" mass="7988">MAGASSERWIKYIGEDGPSVVKKLKRDGYNAHIMDEPLGDLRGNHQQWIDVYVNKKDNKVEQIVEMVMR</sequence>
<proteinExistence type="predicted"/>
<dbReference type="EMBL" id="CAJOBA010006049">
    <property type="protein sequence ID" value="CAF3761843.1"/>
    <property type="molecule type" value="Genomic_DNA"/>
</dbReference>
<evidence type="ECO:0000313" key="1">
    <source>
        <dbReference type="EMBL" id="CAF0991816.1"/>
    </source>
</evidence>
<dbReference type="Proteomes" id="UP000682733">
    <property type="component" value="Unassembled WGS sequence"/>
</dbReference>
<gene>
    <name evidence="2" type="ORF">GPM918_LOCUS33901</name>
    <name evidence="1" type="ORF">OVA965_LOCUS14113</name>
    <name evidence="4" type="ORF">SRO942_LOCUS34593</name>
    <name evidence="3" type="ORF">TMI583_LOCUS14116</name>
</gene>
<dbReference type="EMBL" id="CAJNOK010006042">
    <property type="protein sequence ID" value="CAF0991816.1"/>
    <property type="molecule type" value="Genomic_DNA"/>
</dbReference>
<dbReference type="Proteomes" id="UP000681722">
    <property type="component" value="Unassembled WGS sequence"/>
</dbReference>
<protein>
    <submittedName>
        <fullName evidence="2">Uncharacterized protein</fullName>
    </submittedName>
</protein>
<organism evidence="2 5">
    <name type="scientific">Didymodactylos carnosus</name>
    <dbReference type="NCBI Taxonomy" id="1234261"/>
    <lineage>
        <taxon>Eukaryota</taxon>
        <taxon>Metazoa</taxon>
        <taxon>Spiralia</taxon>
        <taxon>Gnathifera</taxon>
        <taxon>Rotifera</taxon>
        <taxon>Eurotatoria</taxon>
        <taxon>Bdelloidea</taxon>
        <taxon>Philodinida</taxon>
        <taxon>Philodinidae</taxon>
        <taxon>Didymodactylos</taxon>
    </lineage>
</organism>
<dbReference type="EMBL" id="CAJNOQ010018411">
    <property type="protein sequence ID" value="CAF1427881.1"/>
    <property type="molecule type" value="Genomic_DNA"/>
</dbReference>
<name>A0A815N390_9BILA</name>
<evidence type="ECO:0000313" key="4">
    <source>
        <dbReference type="EMBL" id="CAF4307691.1"/>
    </source>
</evidence>
<accession>A0A815N390</accession>
<dbReference type="Proteomes" id="UP000663829">
    <property type="component" value="Unassembled WGS sequence"/>
</dbReference>
<dbReference type="AlphaFoldDB" id="A0A815N390"/>
<reference evidence="2" key="1">
    <citation type="submission" date="2021-02" db="EMBL/GenBank/DDBJ databases">
        <authorList>
            <person name="Nowell W R."/>
        </authorList>
    </citation>
    <scope>NUCLEOTIDE SEQUENCE</scope>
</reference>
<keyword evidence="5" id="KW-1185">Reference proteome</keyword>
<evidence type="ECO:0000313" key="3">
    <source>
        <dbReference type="EMBL" id="CAF3761843.1"/>
    </source>
</evidence>
<comment type="caution">
    <text evidence="2">The sequence shown here is derived from an EMBL/GenBank/DDBJ whole genome shotgun (WGS) entry which is preliminary data.</text>
</comment>